<dbReference type="SUPFAM" id="SSF56281">
    <property type="entry name" value="Metallo-hydrolase/oxidoreductase"/>
    <property type="match status" value="1"/>
</dbReference>
<dbReference type="EMBL" id="JALJOU010000071">
    <property type="protein sequence ID" value="KAK9825701.1"/>
    <property type="molecule type" value="Genomic_DNA"/>
</dbReference>
<reference evidence="2 3" key="1">
    <citation type="journal article" date="2024" name="Nat. Commun.">
        <title>Phylogenomics reveals the evolutionary origins of lichenization in chlorophyte algae.</title>
        <authorList>
            <person name="Puginier C."/>
            <person name="Libourel C."/>
            <person name="Otte J."/>
            <person name="Skaloud P."/>
            <person name="Haon M."/>
            <person name="Grisel S."/>
            <person name="Petersen M."/>
            <person name="Berrin J.G."/>
            <person name="Delaux P.M."/>
            <person name="Dal Grande F."/>
            <person name="Keller J."/>
        </authorList>
    </citation>
    <scope>NUCLEOTIDE SEQUENCE [LARGE SCALE GENOMIC DNA]</scope>
    <source>
        <strain evidence="2 3">SAG 245.80</strain>
    </source>
</reference>
<keyword evidence="3" id="KW-1185">Reference proteome</keyword>
<evidence type="ECO:0000313" key="2">
    <source>
        <dbReference type="EMBL" id="KAK9825701.1"/>
    </source>
</evidence>
<comment type="caution">
    <text evidence="2">The sequence shown here is derived from an EMBL/GenBank/DDBJ whole genome shotgun (WGS) entry which is preliminary data.</text>
</comment>
<dbReference type="InterPro" id="IPR036866">
    <property type="entry name" value="RibonucZ/Hydroxyglut_hydro"/>
</dbReference>
<dbReference type="Proteomes" id="UP001445335">
    <property type="component" value="Unassembled WGS sequence"/>
</dbReference>
<dbReference type="AlphaFoldDB" id="A0AAW1QW01"/>
<feature type="compositionally biased region" description="Basic and acidic residues" evidence="1">
    <location>
        <begin position="350"/>
        <end position="360"/>
    </location>
</feature>
<protein>
    <submittedName>
        <fullName evidence="2">Uncharacterized protein</fullName>
    </submittedName>
</protein>
<feature type="region of interest" description="Disordered" evidence="1">
    <location>
        <begin position="341"/>
        <end position="360"/>
    </location>
</feature>
<evidence type="ECO:0000256" key="1">
    <source>
        <dbReference type="SAM" id="MobiDB-lite"/>
    </source>
</evidence>
<sequence length="360" mass="38394">MGADEKASYLRFAAAASEAATEGAMRTAGEQAAAALGVEAADAGGAAEGPRRLQVTWLGTSSGAPTQHRNVSSVAYRLPEGTFLIDCGEGTCRQVQAAGIDPATIRRLLGGRRRMRDEHSMPLVEGLTWTLPAALGVTVVAAQLEHRVPCWGYVLQEHDPPARPDHARMAELHVSAAAVEEAVNHGGPDAPVQLPSGQALPTRKLMSPPWRGRKVVLLGDTCNSEAIVGPGAGADLLSHEATFSREMGAKARIAQHSTSSMAGAFARRLGAQQLVLTHFSSRFMERKEDSDVGDVRKLRAQAARSFGSHRVMAATDLYTVDVPAAKPGETTAPLWDQMVPQQGLSGWRKPRTEPCPLDHW</sequence>
<dbReference type="Gene3D" id="3.60.15.10">
    <property type="entry name" value="Ribonuclease Z/Hydroxyacylglutathione hydrolase-like"/>
    <property type="match status" value="2"/>
</dbReference>
<dbReference type="PANTHER" id="PTHR46018:SF2">
    <property type="entry name" value="ZINC PHOSPHODIESTERASE ELAC PROTEIN 1"/>
    <property type="match status" value="1"/>
</dbReference>
<name>A0AAW1QW01_9CHLO</name>
<dbReference type="GO" id="GO:0005634">
    <property type="term" value="C:nucleus"/>
    <property type="evidence" value="ECO:0007669"/>
    <property type="project" value="TreeGrafter"/>
</dbReference>
<accession>A0AAW1QW01</accession>
<proteinExistence type="predicted"/>
<dbReference type="GO" id="GO:0042781">
    <property type="term" value="F:3'-tRNA processing endoribonuclease activity"/>
    <property type="evidence" value="ECO:0007669"/>
    <property type="project" value="TreeGrafter"/>
</dbReference>
<gene>
    <name evidence="2" type="ORF">WJX81_007988</name>
</gene>
<evidence type="ECO:0000313" key="3">
    <source>
        <dbReference type="Proteomes" id="UP001445335"/>
    </source>
</evidence>
<dbReference type="PANTHER" id="PTHR46018">
    <property type="entry name" value="ZINC PHOSPHODIESTERASE ELAC PROTEIN 1"/>
    <property type="match status" value="1"/>
</dbReference>
<organism evidence="2 3">
    <name type="scientific">Elliptochloris bilobata</name>
    <dbReference type="NCBI Taxonomy" id="381761"/>
    <lineage>
        <taxon>Eukaryota</taxon>
        <taxon>Viridiplantae</taxon>
        <taxon>Chlorophyta</taxon>
        <taxon>core chlorophytes</taxon>
        <taxon>Trebouxiophyceae</taxon>
        <taxon>Trebouxiophyceae incertae sedis</taxon>
        <taxon>Elliptochloris clade</taxon>
        <taxon>Elliptochloris</taxon>
    </lineage>
</organism>